<dbReference type="GO" id="GO:0016747">
    <property type="term" value="F:acyltransferase activity, transferring groups other than amino-acyl groups"/>
    <property type="evidence" value="ECO:0007669"/>
    <property type="project" value="InterPro"/>
</dbReference>
<dbReference type="InterPro" id="IPR000182">
    <property type="entry name" value="GNAT_dom"/>
</dbReference>
<dbReference type="Pfam" id="PF00583">
    <property type="entry name" value="Acetyltransf_1"/>
    <property type="match status" value="1"/>
</dbReference>
<evidence type="ECO:0000313" key="3">
    <source>
        <dbReference type="Proteomes" id="UP000552038"/>
    </source>
</evidence>
<feature type="domain" description="N-acetyltransferase" evidence="1">
    <location>
        <begin position="6"/>
        <end position="158"/>
    </location>
</feature>
<accession>A0AAP7DGI0</accession>
<dbReference type="Proteomes" id="UP000552038">
    <property type="component" value="Unassembled WGS sequence"/>
</dbReference>
<proteinExistence type="predicted"/>
<protein>
    <submittedName>
        <fullName evidence="2">GNAT family N-acetyltransferase</fullName>
    </submittedName>
</protein>
<name>A0AAP7DGI0_PAEAL</name>
<gene>
    <name evidence="2" type="ORF">HMI46_02790</name>
</gene>
<reference evidence="2 3" key="1">
    <citation type="submission" date="2020-05" db="EMBL/GenBank/DDBJ databases">
        <title>Whole genome sequencing and identification of novel metabolites from Paenibacillus alvei strain JR949.</title>
        <authorList>
            <person name="Rajendhran J."/>
            <person name="Sree Pranav P."/>
            <person name="Mahalakshmi B."/>
            <person name="Karthikeyan R."/>
        </authorList>
    </citation>
    <scope>NUCLEOTIDE SEQUENCE [LARGE SCALE GENOMIC DNA]</scope>
    <source>
        <strain evidence="2 3">JR949</strain>
    </source>
</reference>
<evidence type="ECO:0000313" key="2">
    <source>
        <dbReference type="EMBL" id="NOJ69488.1"/>
    </source>
</evidence>
<dbReference type="RefSeq" id="WP_171414818.1">
    <property type="nucleotide sequence ID" value="NZ_JABFOR010000002.1"/>
</dbReference>
<dbReference type="InterPro" id="IPR016181">
    <property type="entry name" value="Acyl_CoA_acyltransferase"/>
</dbReference>
<evidence type="ECO:0000259" key="1">
    <source>
        <dbReference type="PROSITE" id="PS51186"/>
    </source>
</evidence>
<sequence length="158" mass="17917">MKAYSIELQFYKPEYLKALQAYQLPEEQEQYTALPIQRLDSSDGKHPIVITANSKPVGFFVLHENAYIHEYTTNPHAFMLTAFSIDYAQQGQGYAAIGLGLLKSFVSQHFPACNEIALAVNHKNIPAQRLYMKVGFIDTGRRHKGIIGEQFILRLSLL</sequence>
<organism evidence="2 3">
    <name type="scientific">Paenibacillus alvei</name>
    <name type="common">Bacillus alvei</name>
    <dbReference type="NCBI Taxonomy" id="44250"/>
    <lineage>
        <taxon>Bacteria</taxon>
        <taxon>Bacillati</taxon>
        <taxon>Bacillota</taxon>
        <taxon>Bacilli</taxon>
        <taxon>Bacillales</taxon>
        <taxon>Paenibacillaceae</taxon>
        <taxon>Paenibacillus</taxon>
    </lineage>
</organism>
<dbReference type="Gene3D" id="3.40.630.30">
    <property type="match status" value="1"/>
</dbReference>
<dbReference type="PROSITE" id="PS51186">
    <property type="entry name" value="GNAT"/>
    <property type="match status" value="1"/>
</dbReference>
<comment type="caution">
    <text evidence="2">The sequence shown here is derived from an EMBL/GenBank/DDBJ whole genome shotgun (WGS) entry which is preliminary data.</text>
</comment>
<dbReference type="AlphaFoldDB" id="A0AAP7DGI0"/>
<dbReference type="EMBL" id="JABFOR010000002">
    <property type="protein sequence ID" value="NOJ69488.1"/>
    <property type="molecule type" value="Genomic_DNA"/>
</dbReference>
<dbReference type="SUPFAM" id="SSF55729">
    <property type="entry name" value="Acyl-CoA N-acyltransferases (Nat)"/>
    <property type="match status" value="1"/>
</dbReference>